<dbReference type="Proteomes" id="UP000215335">
    <property type="component" value="Unassembled WGS sequence"/>
</dbReference>
<organism evidence="1 2">
    <name type="scientific">Trichomalopsis sarcophagae</name>
    <dbReference type="NCBI Taxonomy" id="543379"/>
    <lineage>
        <taxon>Eukaryota</taxon>
        <taxon>Metazoa</taxon>
        <taxon>Ecdysozoa</taxon>
        <taxon>Arthropoda</taxon>
        <taxon>Hexapoda</taxon>
        <taxon>Insecta</taxon>
        <taxon>Pterygota</taxon>
        <taxon>Neoptera</taxon>
        <taxon>Endopterygota</taxon>
        <taxon>Hymenoptera</taxon>
        <taxon>Apocrita</taxon>
        <taxon>Proctotrupomorpha</taxon>
        <taxon>Chalcidoidea</taxon>
        <taxon>Pteromalidae</taxon>
        <taxon>Pteromalinae</taxon>
        <taxon>Trichomalopsis</taxon>
    </lineage>
</organism>
<evidence type="ECO:0000313" key="2">
    <source>
        <dbReference type="Proteomes" id="UP000215335"/>
    </source>
</evidence>
<reference evidence="1 2" key="1">
    <citation type="journal article" date="2017" name="Curr. Biol.">
        <title>The Evolution of Venom by Co-option of Single-Copy Genes.</title>
        <authorList>
            <person name="Martinson E.O."/>
            <person name="Mrinalini"/>
            <person name="Kelkar Y.D."/>
            <person name="Chang C.H."/>
            <person name="Werren J.H."/>
        </authorList>
    </citation>
    <scope>NUCLEOTIDE SEQUENCE [LARGE SCALE GENOMIC DNA]</scope>
    <source>
        <strain evidence="1 2">Alberta</strain>
        <tissue evidence="1">Whole body</tissue>
    </source>
</reference>
<comment type="caution">
    <text evidence="1">The sequence shown here is derived from an EMBL/GenBank/DDBJ whole genome shotgun (WGS) entry which is preliminary data.</text>
</comment>
<dbReference type="EMBL" id="NNAY01004623">
    <property type="protein sequence ID" value="OXU17641.1"/>
    <property type="molecule type" value="Genomic_DNA"/>
</dbReference>
<name>A0A232EH25_9HYME</name>
<gene>
    <name evidence="1" type="ORF">TSAR_015969</name>
</gene>
<keyword evidence="2" id="KW-1185">Reference proteome</keyword>
<accession>A0A232EH25</accession>
<feature type="non-terminal residue" evidence="1">
    <location>
        <position position="1"/>
    </location>
</feature>
<proteinExistence type="predicted"/>
<dbReference type="AlphaFoldDB" id="A0A232EH25"/>
<sequence length="49" mass="5776">NINNKNNKSKVTFIEVEIAFEATQHPPLNHRTYYLYLRVIIDISLTDDL</sequence>
<evidence type="ECO:0000313" key="1">
    <source>
        <dbReference type="EMBL" id="OXU17641.1"/>
    </source>
</evidence>
<protein>
    <submittedName>
        <fullName evidence="1">Uncharacterized protein</fullName>
    </submittedName>
</protein>